<organism evidence="3 4">
    <name type="scientific">Cardiobacterium valvarum</name>
    <dbReference type="NCBI Taxonomy" id="194702"/>
    <lineage>
        <taxon>Bacteria</taxon>
        <taxon>Pseudomonadati</taxon>
        <taxon>Pseudomonadota</taxon>
        <taxon>Gammaproteobacteria</taxon>
        <taxon>Cardiobacteriales</taxon>
        <taxon>Cardiobacteriaceae</taxon>
        <taxon>Cardiobacterium</taxon>
    </lineage>
</organism>
<gene>
    <name evidence="3" type="ORF">NCTC13294_02640</name>
</gene>
<feature type="domain" description="Mor transcription activator" evidence="2">
    <location>
        <begin position="55"/>
        <end position="151"/>
    </location>
</feature>
<dbReference type="RefSeq" id="WP_115612681.1">
    <property type="nucleotide sequence ID" value="NZ_JBHLZC010000001.1"/>
</dbReference>
<dbReference type="Pfam" id="PF08765">
    <property type="entry name" value="Mor"/>
    <property type="match status" value="1"/>
</dbReference>
<keyword evidence="1" id="KW-0472">Membrane</keyword>
<accession>A0A381EFG2</accession>
<feature type="transmembrane region" description="Helical" evidence="1">
    <location>
        <begin position="12"/>
        <end position="36"/>
    </location>
</feature>
<dbReference type="EMBL" id="UFUW01000001">
    <property type="protein sequence ID" value="SUX25751.1"/>
    <property type="molecule type" value="Genomic_DNA"/>
</dbReference>
<dbReference type="OrthoDB" id="8896696at2"/>
<evidence type="ECO:0000313" key="3">
    <source>
        <dbReference type="EMBL" id="SUX25751.1"/>
    </source>
</evidence>
<name>A0A381EFG2_9GAMM</name>
<dbReference type="Gene3D" id="1.10.10.60">
    <property type="entry name" value="Homeodomain-like"/>
    <property type="match status" value="1"/>
</dbReference>
<keyword evidence="1" id="KW-1133">Transmembrane helix</keyword>
<dbReference type="SUPFAM" id="SSF46689">
    <property type="entry name" value="Homeodomain-like"/>
    <property type="match status" value="1"/>
</dbReference>
<protein>
    <submittedName>
        <fullName evidence="3">Uncharacterized conserved protein</fullName>
    </submittedName>
</protein>
<dbReference type="InterPro" id="IPR009057">
    <property type="entry name" value="Homeodomain-like_sf"/>
</dbReference>
<dbReference type="AlphaFoldDB" id="A0A381EFG2"/>
<evidence type="ECO:0000313" key="4">
    <source>
        <dbReference type="Proteomes" id="UP000254572"/>
    </source>
</evidence>
<keyword evidence="4" id="KW-1185">Reference proteome</keyword>
<reference evidence="3 4" key="1">
    <citation type="submission" date="2018-06" db="EMBL/GenBank/DDBJ databases">
        <authorList>
            <consortium name="Pathogen Informatics"/>
            <person name="Doyle S."/>
        </authorList>
    </citation>
    <scope>NUCLEOTIDE SEQUENCE [LARGE SCALE GENOMIC DNA]</scope>
    <source>
        <strain evidence="3 4">NCTC13294</strain>
    </source>
</reference>
<keyword evidence="1" id="KW-0812">Transmembrane</keyword>
<proteinExistence type="predicted"/>
<evidence type="ECO:0000256" key="1">
    <source>
        <dbReference type="SAM" id="Phobius"/>
    </source>
</evidence>
<sequence>MAVFDASEYPDIAHLLPGSVLALITVIGIDATLMLIDHYGGTTFPVALGKTVTGKATRAVLAEVIGEDAADRLCHAYGAQGKLWVPKCEGLTLELRNRRIRATFDRHTIGGGMTAADSVREIARRYHLTDRHIWRILKEVDQTPPASRQTRIIW</sequence>
<dbReference type="Proteomes" id="UP000254572">
    <property type="component" value="Unassembled WGS sequence"/>
</dbReference>
<evidence type="ECO:0000259" key="2">
    <source>
        <dbReference type="Pfam" id="PF08765"/>
    </source>
</evidence>
<dbReference type="InterPro" id="IPR014875">
    <property type="entry name" value="Mor_transcription_activator"/>
</dbReference>